<dbReference type="Proteomes" id="UP000432209">
    <property type="component" value="Unassembled WGS sequence"/>
</dbReference>
<evidence type="ECO:0000259" key="5">
    <source>
        <dbReference type="PROSITE" id="PS01124"/>
    </source>
</evidence>
<dbReference type="Pfam" id="PF12833">
    <property type="entry name" value="HTH_18"/>
    <property type="match status" value="1"/>
</dbReference>
<dbReference type="PANTHER" id="PTHR46796:SF7">
    <property type="entry name" value="ARAC FAMILY TRANSCRIPTIONAL REGULATOR"/>
    <property type="match status" value="1"/>
</dbReference>
<dbReference type="InterPro" id="IPR018060">
    <property type="entry name" value="HTH_AraC"/>
</dbReference>
<dbReference type="EMBL" id="WIPH01000037">
    <property type="protein sequence ID" value="MQR99889.1"/>
    <property type="molecule type" value="Genomic_DNA"/>
</dbReference>
<sequence>MSGVVQFAHDSTTDKSVGSGHKDPHVIIPCATSGRFLAVDLSLPMLFRAVDNQNSRNDYRASRMGMPSEIDPLSRTIALLRPRVLAWRVIEARGSWAIAFPANPVISFGQVISGNPTIKIGSTHTASLTRGDLAFLGTTEPWVIKTGPNPRSIDFMTAIAEPARLMQTDDPSTNVTCFVAGAFVLEAPNAALVADLIPPLLPVLHNDVAAERLGMLLGLVGDEATTTRPGRSLILDRLIEIILVETLRTRPDALPGHAQRLLTALGDQKLARALQIIHGEASPPWTVERLARHAGMSRSAFADRFARTLGTSPINYATQWRINQARSMLASRDMPMAQIARQAGFQSVSAFSTAFSRVVGVSPTAYARSLEMLPVSAA</sequence>
<feature type="region of interest" description="Disordered" evidence="4">
    <location>
        <begin position="1"/>
        <end position="23"/>
    </location>
</feature>
<dbReference type="InterPro" id="IPR018062">
    <property type="entry name" value="HTH_AraC-typ_CS"/>
</dbReference>
<dbReference type="GO" id="GO:0043565">
    <property type="term" value="F:sequence-specific DNA binding"/>
    <property type="evidence" value="ECO:0007669"/>
    <property type="project" value="InterPro"/>
</dbReference>
<evidence type="ECO:0000313" key="6">
    <source>
        <dbReference type="EMBL" id="MQR99889.1"/>
    </source>
</evidence>
<dbReference type="InterPro" id="IPR050204">
    <property type="entry name" value="AraC_XylS_family_regulators"/>
</dbReference>
<keyword evidence="2" id="KW-0238">DNA-binding</keyword>
<evidence type="ECO:0000313" key="7">
    <source>
        <dbReference type="Proteomes" id="UP000432209"/>
    </source>
</evidence>
<proteinExistence type="predicted"/>
<organism evidence="6 7">
    <name type="scientific">Gluconobacter aidae</name>
    <dbReference type="NCBI Taxonomy" id="2662454"/>
    <lineage>
        <taxon>Bacteria</taxon>
        <taxon>Pseudomonadati</taxon>
        <taxon>Pseudomonadota</taxon>
        <taxon>Alphaproteobacteria</taxon>
        <taxon>Acetobacterales</taxon>
        <taxon>Acetobacteraceae</taxon>
        <taxon>Gluconobacter</taxon>
    </lineage>
</organism>
<dbReference type="PANTHER" id="PTHR46796">
    <property type="entry name" value="HTH-TYPE TRANSCRIPTIONAL ACTIVATOR RHAS-RELATED"/>
    <property type="match status" value="1"/>
</dbReference>
<dbReference type="GO" id="GO:0003700">
    <property type="term" value="F:DNA-binding transcription factor activity"/>
    <property type="evidence" value="ECO:0007669"/>
    <property type="project" value="InterPro"/>
</dbReference>
<keyword evidence="1" id="KW-0805">Transcription regulation</keyword>
<keyword evidence="3" id="KW-0804">Transcription</keyword>
<evidence type="ECO:0000256" key="4">
    <source>
        <dbReference type="SAM" id="MobiDB-lite"/>
    </source>
</evidence>
<gene>
    <name evidence="6" type="ORF">GFJ39_11930</name>
</gene>
<comment type="caution">
    <text evidence="6">The sequence shown here is derived from an EMBL/GenBank/DDBJ whole genome shotgun (WGS) entry which is preliminary data.</text>
</comment>
<dbReference type="Pfam" id="PF12852">
    <property type="entry name" value="Cupin_6"/>
    <property type="match status" value="1"/>
</dbReference>
<evidence type="ECO:0000256" key="3">
    <source>
        <dbReference type="ARBA" id="ARBA00023163"/>
    </source>
</evidence>
<reference evidence="6 7" key="1">
    <citation type="submission" date="2019-10" db="EMBL/GenBank/DDBJ databases">
        <title>Gluconobacter aidae sp. nov., a novel species of acetic acid bacteria isolated in Thailand.</title>
        <authorList>
            <person name="Yukphan P."/>
            <person name="Charoenyingcharoen P."/>
            <person name="Malimas S."/>
            <person name="Muramatsu Y."/>
            <person name="Nakagawa Y."/>
            <person name="Tanasupawat S."/>
            <person name="Yamada Y."/>
        </authorList>
    </citation>
    <scope>NUCLEOTIDE SEQUENCE [LARGE SCALE GENOMIC DNA]</scope>
    <source>
        <strain evidence="6 7">AC10</strain>
    </source>
</reference>
<evidence type="ECO:0000256" key="1">
    <source>
        <dbReference type="ARBA" id="ARBA00023015"/>
    </source>
</evidence>
<evidence type="ECO:0000256" key="2">
    <source>
        <dbReference type="ARBA" id="ARBA00023125"/>
    </source>
</evidence>
<dbReference type="SUPFAM" id="SSF46689">
    <property type="entry name" value="Homeodomain-like"/>
    <property type="match status" value="2"/>
</dbReference>
<feature type="domain" description="HTH araC/xylS-type" evidence="5">
    <location>
        <begin position="271"/>
        <end position="369"/>
    </location>
</feature>
<dbReference type="Gene3D" id="1.10.10.60">
    <property type="entry name" value="Homeodomain-like"/>
    <property type="match status" value="2"/>
</dbReference>
<dbReference type="PROSITE" id="PS00041">
    <property type="entry name" value="HTH_ARAC_FAMILY_1"/>
    <property type="match status" value="1"/>
</dbReference>
<accession>A0A7X1SRI8</accession>
<dbReference type="InterPro" id="IPR009057">
    <property type="entry name" value="Homeodomain-like_sf"/>
</dbReference>
<name>A0A7X1SRI8_9PROT</name>
<protein>
    <submittedName>
        <fullName evidence="6">Helix-turn-helix domain-containing protein</fullName>
    </submittedName>
</protein>
<dbReference type="InterPro" id="IPR032783">
    <property type="entry name" value="AraC_lig"/>
</dbReference>
<dbReference type="PROSITE" id="PS01124">
    <property type="entry name" value="HTH_ARAC_FAMILY_2"/>
    <property type="match status" value="1"/>
</dbReference>
<dbReference type="AlphaFoldDB" id="A0A7X1SRI8"/>
<dbReference type="SMART" id="SM00342">
    <property type="entry name" value="HTH_ARAC"/>
    <property type="match status" value="1"/>
</dbReference>
<keyword evidence="7" id="KW-1185">Reference proteome</keyword>